<organism evidence="6">
    <name type="scientific">marine metagenome</name>
    <dbReference type="NCBI Taxonomy" id="408172"/>
    <lineage>
        <taxon>unclassified sequences</taxon>
        <taxon>metagenomes</taxon>
        <taxon>ecological metagenomes</taxon>
    </lineage>
</organism>
<dbReference type="Gene3D" id="1.10.580.10">
    <property type="entry name" value="Citrate Synthase, domain 1"/>
    <property type="match status" value="1"/>
</dbReference>
<dbReference type="NCBIfam" id="NF004126">
    <property type="entry name" value="PRK05614.1"/>
    <property type="match status" value="1"/>
</dbReference>
<accession>A0A382HNA6</accession>
<dbReference type="SUPFAM" id="SSF48256">
    <property type="entry name" value="Citrate synthase"/>
    <property type="match status" value="1"/>
</dbReference>
<dbReference type="GO" id="GO:0006099">
    <property type="term" value="P:tricarboxylic acid cycle"/>
    <property type="evidence" value="ECO:0007669"/>
    <property type="project" value="UniProtKB-UniPathway"/>
</dbReference>
<dbReference type="UniPathway" id="UPA00223">
    <property type="reaction ID" value="UER00717"/>
</dbReference>
<dbReference type="NCBIfam" id="TIGR01798">
    <property type="entry name" value="cit_synth_I"/>
    <property type="match status" value="1"/>
</dbReference>
<dbReference type="Gene3D" id="2.20.28.60">
    <property type="match status" value="1"/>
</dbReference>
<evidence type="ECO:0000256" key="4">
    <source>
        <dbReference type="ARBA" id="ARBA00022532"/>
    </source>
</evidence>
<dbReference type="GO" id="GO:0036440">
    <property type="term" value="F:citrate synthase activity"/>
    <property type="evidence" value="ECO:0007669"/>
    <property type="project" value="UniProtKB-EC"/>
</dbReference>
<dbReference type="InterPro" id="IPR036969">
    <property type="entry name" value="Citrate_synthase_sf"/>
</dbReference>
<dbReference type="InterPro" id="IPR016142">
    <property type="entry name" value="Citrate_synth-like_lrg_a-sub"/>
</dbReference>
<evidence type="ECO:0000313" key="6">
    <source>
        <dbReference type="EMBL" id="SVB88575.1"/>
    </source>
</evidence>
<comment type="pathway">
    <text evidence="1">Carbohydrate metabolism; tricarboxylic acid cycle; isocitrate from oxaloacetate: step 1/2.</text>
</comment>
<comment type="similarity">
    <text evidence="2">Belongs to the citrate synthase family.</text>
</comment>
<evidence type="ECO:0000256" key="5">
    <source>
        <dbReference type="ARBA" id="ARBA00022679"/>
    </source>
</evidence>
<evidence type="ECO:0000256" key="1">
    <source>
        <dbReference type="ARBA" id="ARBA00004751"/>
    </source>
</evidence>
<dbReference type="EMBL" id="UINC01062198">
    <property type="protein sequence ID" value="SVB88575.1"/>
    <property type="molecule type" value="Genomic_DNA"/>
</dbReference>
<dbReference type="PANTHER" id="PTHR42871">
    <property type="entry name" value="CITRATE SYNTHASE"/>
    <property type="match status" value="1"/>
</dbReference>
<keyword evidence="5" id="KW-0808">Transferase</keyword>
<protein>
    <recommendedName>
        <fullName evidence="3">citrate synthase (unknown stereospecificity)</fullName>
        <ecNumber evidence="3">2.3.3.16</ecNumber>
    </recommendedName>
</protein>
<name>A0A382HNA6_9ZZZZ</name>
<dbReference type="Gene3D" id="1.10.230.10">
    <property type="entry name" value="Cytochrome P450-Terp, domain 2"/>
    <property type="match status" value="1"/>
</dbReference>
<dbReference type="EC" id="2.3.3.16" evidence="3"/>
<reference evidence="6" key="1">
    <citation type="submission" date="2018-05" db="EMBL/GenBank/DDBJ databases">
        <authorList>
            <person name="Lanie J.A."/>
            <person name="Ng W.-L."/>
            <person name="Kazmierczak K.M."/>
            <person name="Andrzejewski T.M."/>
            <person name="Davidsen T.M."/>
            <person name="Wayne K.J."/>
            <person name="Tettelin H."/>
            <person name="Glass J.I."/>
            <person name="Rusch D."/>
            <person name="Podicherti R."/>
            <person name="Tsui H.-C.T."/>
            <person name="Winkler M.E."/>
        </authorList>
    </citation>
    <scope>NUCLEOTIDE SEQUENCE</scope>
</reference>
<evidence type="ECO:0000256" key="2">
    <source>
        <dbReference type="ARBA" id="ARBA00010566"/>
    </source>
</evidence>
<dbReference type="InterPro" id="IPR019810">
    <property type="entry name" value="Citrate_synthase_AS"/>
</dbReference>
<dbReference type="InterPro" id="IPR002020">
    <property type="entry name" value="Citrate_synthase"/>
</dbReference>
<dbReference type="GO" id="GO:0005737">
    <property type="term" value="C:cytoplasm"/>
    <property type="evidence" value="ECO:0007669"/>
    <property type="project" value="InterPro"/>
</dbReference>
<keyword evidence="4" id="KW-0816">Tricarboxylic acid cycle</keyword>
<dbReference type="InterPro" id="IPR016143">
    <property type="entry name" value="Citrate_synth-like_sm_a-sub"/>
</dbReference>
<proteinExistence type="inferred from homology"/>
<dbReference type="InterPro" id="IPR010953">
    <property type="entry name" value="Citrate_synthase_typ-I"/>
</dbReference>
<sequence length="432" mass="48729">MSDKHYRLVGPDANSELELVQHKPTQGPNVLDVTKLYRRGGVFTYDPGFAATASCTSSITYIDGEQGLLLYRGYPIEQLAKSSTFIEVAYLLLYGELPTSDELEKFECSIRTHTMLNESFLRFFNGFHHDAHPMAMVSGVVASMSAFYHDTTDIHDAGHRDIFAHRIIAKIPTIAAAAYKHSLGQPFVYPQNDLDYCTNLLNMFFAVPPATYEVDALSAEALDLLFILHADHEQNCSTSSVRMVGSSGSNPYSAIAAGISALWGPAHGGANEAVINMLEKIGSPSRLQQYIDKAKDRNDPFRLMGFGHRVYKSYDPRAMIIRKMCHRVLEQLGDKDAPIFELATRLEEIALQDEFFIEKNLYPNVDFYSGIIYQALGIPKSMFTVMFAIARCVGWVTHWREMVRDPESRIGRPRQLYRGPKQRDYLTVDKRN</sequence>
<dbReference type="Pfam" id="PF00285">
    <property type="entry name" value="Citrate_synt"/>
    <property type="match status" value="1"/>
</dbReference>
<dbReference type="PIRSF" id="PIRSF001369">
    <property type="entry name" value="Citrate_synth"/>
    <property type="match status" value="1"/>
</dbReference>
<dbReference type="PANTHER" id="PTHR42871:SF1">
    <property type="entry name" value="CITRATE SYNTHASE"/>
    <property type="match status" value="1"/>
</dbReference>
<dbReference type="InterPro" id="IPR024176">
    <property type="entry name" value="Citrate_synthase_bac-typ"/>
</dbReference>
<evidence type="ECO:0000256" key="3">
    <source>
        <dbReference type="ARBA" id="ARBA00012972"/>
    </source>
</evidence>
<dbReference type="CDD" id="cd06114">
    <property type="entry name" value="EcCS_like"/>
    <property type="match status" value="1"/>
</dbReference>
<dbReference type="PROSITE" id="PS00480">
    <property type="entry name" value="CITRATE_SYNTHASE"/>
    <property type="match status" value="1"/>
</dbReference>
<dbReference type="AlphaFoldDB" id="A0A382HNA6"/>
<dbReference type="PRINTS" id="PR00143">
    <property type="entry name" value="CITRTSNTHASE"/>
</dbReference>
<gene>
    <name evidence="6" type="ORF">METZ01_LOCUS241429</name>
</gene>
<dbReference type="FunFam" id="1.10.230.10:FF:000002">
    <property type="entry name" value="Citrate synthase"/>
    <property type="match status" value="1"/>
</dbReference>